<reference evidence="1" key="1">
    <citation type="submission" date="2022-06" db="EMBL/GenBank/DDBJ databases">
        <title>Vallitalea longa sp. nov., an anaerobic bacterium isolated from marine sediment.</title>
        <authorList>
            <person name="Hirano S."/>
            <person name="Terahara T."/>
            <person name="Mori K."/>
            <person name="Hamada M."/>
            <person name="Matsumoto R."/>
            <person name="Kobayashi T."/>
        </authorList>
    </citation>
    <scope>NUCLEOTIDE SEQUENCE</scope>
    <source>
        <strain evidence="1">SH18-1</strain>
    </source>
</reference>
<dbReference type="EMBL" id="BRLB01000001">
    <property type="protein sequence ID" value="GKX28325.1"/>
    <property type="molecule type" value="Genomic_DNA"/>
</dbReference>
<proteinExistence type="predicted"/>
<organism evidence="1 2">
    <name type="scientific">Vallitalea longa</name>
    <dbReference type="NCBI Taxonomy" id="2936439"/>
    <lineage>
        <taxon>Bacteria</taxon>
        <taxon>Bacillati</taxon>
        <taxon>Bacillota</taxon>
        <taxon>Clostridia</taxon>
        <taxon>Lachnospirales</taxon>
        <taxon>Vallitaleaceae</taxon>
        <taxon>Vallitalea</taxon>
    </lineage>
</organism>
<comment type="caution">
    <text evidence="1">The sequence shown here is derived from an EMBL/GenBank/DDBJ whole genome shotgun (WGS) entry which is preliminary data.</text>
</comment>
<sequence>MSKIKLQDLITVLNSDVVKYNSCIEMNFCIDDDTEYKDCWLGKMPDKNGKELYWYGLVPDGLQAYDYTELEDMLNAKVFREKSLCDVIERITWYSLDGCSIEKRLPDYINDYENSLKRSAPIPKKRKKNIFDVLKNKNDK</sequence>
<protein>
    <submittedName>
        <fullName evidence="1">Uncharacterized protein</fullName>
    </submittedName>
</protein>
<accession>A0A9W5Y961</accession>
<evidence type="ECO:0000313" key="2">
    <source>
        <dbReference type="Proteomes" id="UP001144256"/>
    </source>
</evidence>
<dbReference type="Proteomes" id="UP001144256">
    <property type="component" value="Unassembled WGS sequence"/>
</dbReference>
<dbReference type="RefSeq" id="WP_281812474.1">
    <property type="nucleotide sequence ID" value="NZ_BRLB01000001.1"/>
</dbReference>
<name>A0A9W5Y961_9FIRM</name>
<keyword evidence="2" id="KW-1185">Reference proteome</keyword>
<dbReference type="AlphaFoldDB" id="A0A9W5Y961"/>
<gene>
    <name evidence="1" type="ORF">SH1V18_08050</name>
</gene>
<evidence type="ECO:0000313" key="1">
    <source>
        <dbReference type="EMBL" id="GKX28325.1"/>
    </source>
</evidence>